<organism evidence="1 2">
    <name type="scientific">Thermosporothrix hazakensis</name>
    <dbReference type="NCBI Taxonomy" id="644383"/>
    <lineage>
        <taxon>Bacteria</taxon>
        <taxon>Bacillati</taxon>
        <taxon>Chloroflexota</taxon>
        <taxon>Ktedonobacteria</taxon>
        <taxon>Ktedonobacterales</taxon>
        <taxon>Thermosporotrichaceae</taxon>
        <taxon>Thermosporothrix</taxon>
    </lineage>
</organism>
<evidence type="ECO:0000313" key="2">
    <source>
        <dbReference type="Proteomes" id="UP000248806"/>
    </source>
</evidence>
<comment type="caution">
    <text evidence="1">The sequence shown here is derived from an EMBL/GenBank/DDBJ whole genome shotgun (WGS) entry which is preliminary data.</text>
</comment>
<proteinExistence type="predicted"/>
<sequence>MPAFLVVWKMRDKAQYETSLLVSSFLKAKLKLEVCLLSVFQRRDTDYQQQSTNR</sequence>
<accession>A0A326U4X8</accession>
<dbReference type="EMBL" id="QKUF01000010">
    <property type="protein sequence ID" value="PZW28332.1"/>
    <property type="molecule type" value="Genomic_DNA"/>
</dbReference>
<evidence type="ECO:0000313" key="1">
    <source>
        <dbReference type="EMBL" id="PZW28332.1"/>
    </source>
</evidence>
<dbReference type="AlphaFoldDB" id="A0A326U4X8"/>
<reference evidence="1 2" key="1">
    <citation type="submission" date="2018-06" db="EMBL/GenBank/DDBJ databases">
        <title>Genomic Encyclopedia of Archaeal and Bacterial Type Strains, Phase II (KMG-II): from individual species to whole genera.</title>
        <authorList>
            <person name="Goeker M."/>
        </authorList>
    </citation>
    <scope>NUCLEOTIDE SEQUENCE [LARGE SCALE GENOMIC DNA]</scope>
    <source>
        <strain evidence="1 2">ATCC BAA-1881</strain>
    </source>
</reference>
<gene>
    <name evidence="1" type="ORF">EI42_03086</name>
</gene>
<dbReference type="Proteomes" id="UP000248806">
    <property type="component" value="Unassembled WGS sequence"/>
</dbReference>
<protein>
    <submittedName>
        <fullName evidence="1">Uncharacterized protein</fullName>
    </submittedName>
</protein>
<name>A0A326U4X8_THEHA</name>
<keyword evidence="2" id="KW-1185">Reference proteome</keyword>